<dbReference type="AlphaFoldDB" id="A0A7W6BIC1"/>
<dbReference type="SUPFAM" id="SSF48295">
    <property type="entry name" value="TrpR-like"/>
    <property type="match status" value="1"/>
</dbReference>
<evidence type="ECO:0000313" key="2">
    <source>
        <dbReference type="EMBL" id="MBB3925457.1"/>
    </source>
</evidence>
<dbReference type="GO" id="GO:0004803">
    <property type="term" value="F:transposase activity"/>
    <property type="evidence" value="ECO:0007669"/>
    <property type="project" value="InterPro"/>
</dbReference>
<keyword evidence="3" id="KW-1185">Reference proteome</keyword>
<sequence>MMAVEGKGGGRRKSAGLVLQRGVSGGVQRRKQKRTRWTAKRQAQFIEELQASCNVMEAARRVGVHPGQIYAYRRRDPAFAAQWAEALEQGYAELEMLLLRQAIHGTETTETVEDGKGEGGRRTKRVHSFPHAVALRLLLAHRGTVDAYRAEKGRRADEGEPGGADVRSEIQRRIAAMRPDAAGDAAGGDEAGGAEDGEA</sequence>
<gene>
    <name evidence="2" type="ORF">GGR43_001170</name>
</gene>
<name>A0A7W6BIC1_9SPHN</name>
<dbReference type="GO" id="GO:0043565">
    <property type="term" value="F:sequence-specific DNA binding"/>
    <property type="evidence" value="ECO:0007669"/>
    <property type="project" value="InterPro"/>
</dbReference>
<dbReference type="EMBL" id="JACIDT010000003">
    <property type="protein sequence ID" value="MBB3925457.1"/>
    <property type="molecule type" value="Genomic_DNA"/>
</dbReference>
<proteinExistence type="predicted"/>
<comment type="caution">
    <text evidence="2">The sequence shown here is derived from an EMBL/GenBank/DDBJ whole genome shotgun (WGS) entry which is preliminary data.</text>
</comment>
<protein>
    <recommendedName>
        <fullName evidence="4">Transposase</fullName>
    </recommendedName>
</protein>
<dbReference type="GO" id="GO:0006313">
    <property type="term" value="P:DNA transposition"/>
    <property type="evidence" value="ECO:0007669"/>
    <property type="project" value="InterPro"/>
</dbReference>
<evidence type="ECO:0008006" key="4">
    <source>
        <dbReference type="Google" id="ProtNLM"/>
    </source>
</evidence>
<reference evidence="2 3" key="1">
    <citation type="submission" date="2020-08" db="EMBL/GenBank/DDBJ databases">
        <title>Genomic Encyclopedia of Type Strains, Phase IV (KMG-IV): sequencing the most valuable type-strain genomes for metagenomic binning, comparative biology and taxonomic classification.</title>
        <authorList>
            <person name="Goeker M."/>
        </authorList>
    </citation>
    <scope>NUCLEOTIDE SEQUENCE [LARGE SCALE GENOMIC DNA]</scope>
    <source>
        <strain evidence="2 3">DSM 26189</strain>
    </source>
</reference>
<evidence type="ECO:0000313" key="3">
    <source>
        <dbReference type="Proteomes" id="UP000571950"/>
    </source>
</evidence>
<evidence type="ECO:0000256" key="1">
    <source>
        <dbReference type="SAM" id="MobiDB-lite"/>
    </source>
</evidence>
<dbReference type="InterPro" id="IPR010921">
    <property type="entry name" value="Trp_repressor/repl_initiator"/>
</dbReference>
<accession>A0A7W6BIC1</accession>
<dbReference type="Pfam" id="PF01527">
    <property type="entry name" value="HTH_Tnp_1"/>
    <property type="match status" value="1"/>
</dbReference>
<dbReference type="RefSeq" id="WP_188071014.1">
    <property type="nucleotide sequence ID" value="NZ_BSPS01000161.1"/>
</dbReference>
<feature type="region of interest" description="Disordered" evidence="1">
    <location>
        <begin position="175"/>
        <end position="199"/>
    </location>
</feature>
<dbReference type="InterPro" id="IPR002514">
    <property type="entry name" value="Transposase_8"/>
</dbReference>
<organism evidence="2 3">
    <name type="scientific">Sphingobium jiangsuense</name>
    <dbReference type="NCBI Taxonomy" id="870476"/>
    <lineage>
        <taxon>Bacteria</taxon>
        <taxon>Pseudomonadati</taxon>
        <taxon>Pseudomonadota</taxon>
        <taxon>Alphaproteobacteria</taxon>
        <taxon>Sphingomonadales</taxon>
        <taxon>Sphingomonadaceae</taxon>
        <taxon>Sphingobium</taxon>
    </lineage>
</organism>
<dbReference type="Proteomes" id="UP000571950">
    <property type="component" value="Unassembled WGS sequence"/>
</dbReference>